<reference evidence="1 2" key="1">
    <citation type="submission" date="2021-07" db="EMBL/GenBank/DDBJ databases">
        <authorList>
            <person name="So Y."/>
        </authorList>
    </citation>
    <scope>NUCLEOTIDE SEQUENCE [LARGE SCALE GENOMIC DNA]</scope>
    <source>
        <strain evidence="1 2">HJA6</strain>
    </source>
</reference>
<dbReference type="Pfam" id="PF06945">
    <property type="entry name" value="DUF1289"/>
    <property type="match status" value="1"/>
</dbReference>
<comment type="caution">
    <text evidence="1">The sequence shown here is derived from an EMBL/GenBank/DDBJ whole genome shotgun (WGS) entry which is preliminary data.</text>
</comment>
<accession>A0ABS7ADN1</accession>
<gene>
    <name evidence="1" type="ORF">KPL78_20650</name>
</gene>
<protein>
    <submittedName>
        <fullName evidence="1">DUF1289 domain-containing protein</fullName>
    </submittedName>
</protein>
<dbReference type="RefSeq" id="WP_219764876.1">
    <property type="nucleotide sequence ID" value="NZ_JAHYBZ010000007.1"/>
</dbReference>
<organism evidence="1 2">
    <name type="scientific">Roseomonas alba</name>
    <dbReference type="NCBI Taxonomy" id="2846776"/>
    <lineage>
        <taxon>Bacteria</taxon>
        <taxon>Pseudomonadati</taxon>
        <taxon>Pseudomonadota</taxon>
        <taxon>Alphaproteobacteria</taxon>
        <taxon>Acetobacterales</taxon>
        <taxon>Roseomonadaceae</taxon>
        <taxon>Roseomonas</taxon>
    </lineage>
</organism>
<dbReference type="InterPro" id="IPR010710">
    <property type="entry name" value="DUF1289"/>
</dbReference>
<sequence length="67" mass="7755">MERPCIKVCDYDDDTGWCRGCGMTKPERKAWKRAREYREAILENLPARLEAMEKAGHATGEAARKRK</sequence>
<dbReference type="Proteomes" id="UP001196565">
    <property type="component" value="Unassembled WGS sequence"/>
</dbReference>
<evidence type="ECO:0000313" key="1">
    <source>
        <dbReference type="EMBL" id="MBW6400283.1"/>
    </source>
</evidence>
<dbReference type="EMBL" id="JAHYBZ010000007">
    <property type="protein sequence ID" value="MBW6400283.1"/>
    <property type="molecule type" value="Genomic_DNA"/>
</dbReference>
<name>A0ABS7ADN1_9PROT</name>
<keyword evidence="2" id="KW-1185">Reference proteome</keyword>
<evidence type="ECO:0000313" key="2">
    <source>
        <dbReference type="Proteomes" id="UP001196565"/>
    </source>
</evidence>
<proteinExistence type="predicted"/>